<reference evidence="1 2" key="1">
    <citation type="journal article" date="2024" name="Ann. Entomol. Soc. Am.">
        <title>Genomic analyses of the southern and eastern yellowjacket wasps (Hymenoptera: Vespidae) reveal evolutionary signatures of social life.</title>
        <authorList>
            <person name="Catto M.A."/>
            <person name="Caine P.B."/>
            <person name="Orr S.E."/>
            <person name="Hunt B.G."/>
            <person name="Goodisman M.A.D."/>
        </authorList>
    </citation>
    <scope>NUCLEOTIDE SEQUENCE [LARGE SCALE GENOMIC DNA]</scope>
    <source>
        <strain evidence="1">232</strain>
        <tissue evidence="1">Head and thorax</tissue>
    </source>
</reference>
<dbReference type="AlphaFoldDB" id="A0ABD2BMQ7"/>
<organism evidence="1 2">
    <name type="scientific">Vespula maculifrons</name>
    <name type="common">Eastern yellow jacket</name>
    <name type="synonym">Wasp</name>
    <dbReference type="NCBI Taxonomy" id="7453"/>
    <lineage>
        <taxon>Eukaryota</taxon>
        <taxon>Metazoa</taxon>
        <taxon>Ecdysozoa</taxon>
        <taxon>Arthropoda</taxon>
        <taxon>Hexapoda</taxon>
        <taxon>Insecta</taxon>
        <taxon>Pterygota</taxon>
        <taxon>Neoptera</taxon>
        <taxon>Endopterygota</taxon>
        <taxon>Hymenoptera</taxon>
        <taxon>Apocrita</taxon>
        <taxon>Aculeata</taxon>
        <taxon>Vespoidea</taxon>
        <taxon>Vespidae</taxon>
        <taxon>Vespinae</taxon>
        <taxon>Vespula</taxon>
    </lineage>
</organism>
<proteinExistence type="predicted"/>
<gene>
    <name evidence="1" type="ORF">V1477_014072</name>
</gene>
<sequence length="212" mass="24353">MSVGLKRFSEGSKGFLVSSQGLRRMKVYLESVWEKKVKEEEEKEEETENISSTLGTSRIKRGCGVNQELGLFMRVEGRIVEREDILLVKHVDDPIRIDELFSKQGGSFMDKIEGDNLRIIRFILKLCLASYVNPWKQRVQWPFANDSPNSSCKRNEWDQRSVCLLEIVGKPDGCKTNQRVLARTEDSAGGQRPAKHLIIEMKLLYQRSTNNC</sequence>
<dbReference type="EMBL" id="JAYRBN010000073">
    <property type="protein sequence ID" value="KAL2733638.1"/>
    <property type="molecule type" value="Genomic_DNA"/>
</dbReference>
<keyword evidence="2" id="KW-1185">Reference proteome</keyword>
<name>A0ABD2BMQ7_VESMC</name>
<evidence type="ECO:0000313" key="1">
    <source>
        <dbReference type="EMBL" id="KAL2733638.1"/>
    </source>
</evidence>
<evidence type="ECO:0000313" key="2">
    <source>
        <dbReference type="Proteomes" id="UP001607303"/>
    </source>
</evidence>
<protein>
    <submittedName>
        <fullName evidence="1">Uncharacterized protein</fullName>
    </submittedName>
</protein>
<comment type="caution">
    <text evidence="1">The sequence shown here is derived from an EMBL/GenBank/DDBJ whole genome shotgun (WGS) entry which is preliminary data.</text>
</comment>
<accession>A0ABD2BMQ7</accession>
<dbReference type="Proteomes" id="UP001607303">
    <property type="component" value="Unassembled WGS sequence"/>
</dbReference>